<organism evidence="1 2">
    <name type="scientific">Colletotrichum chlorophyti</name>
    <dbReference type="NCBI Taxonomy" id="708187"/>
    <lineage>
        <taxon>Eukaryota</taxon>
        <taxon>Fungi</taxon>
        <taxon>Dikarya</taxon>
        <taxon>Ascomycota</taxon>
        <taxon>Pezizomycotina</taxon>
        <taxon>Sordariomycetes</taxon>
        <taxon>Hypocreomycetidae</taxon>
        <taxon>Glomerellales</taxon>
        <taxon>Glomerellaceae</taxon>
        <taxon>Colletotrichum</taxon>
    </lineage>
</organism>
<sequence length="87" mass="8989">MCVTGVGTSTTLDAPRLYSSGPGATGLFSAGGTRRELEVTSLRHCSGGFRLPILAGLNIGGQRDVTHTNGSVSLLIYALGKIMPQNL</sequence>
<dbReference type="AlphaFoldDB" id="A0A1Q8RNG2"/>
<dbReference type="OrthoDB" id="10018600at2759"/>
<name>A0A1Q8RNG2_9PEZI</name>
<evidence type="ECO:0000313" key="1">
    <source>
        <dbReference type="EMBL" id="OLN85831.1"/>
    </source>
</evidence>
<accession>A0A1Q8RNG2</accession>
<comment type="caution">
    <text evidence="1">The sequence shown here is derived from an EMBL/GenBank/DDBJ whole genome shotgun (WGS) entry which is preliminary data.</text>
</comment>
<keyword evidence="2" id="KW-1185">Reference proteome</keyword>
<gene>
    <name evidence="1" type="ORF">CCHL11_09920</name>
</gene>
<protein>
    <submittedName>
        <fullName evidence="1">Uncharacterized protein</fullName>
    </submittedName>
</protein>
<dbReference type="EMBL" id="MPGH01000141">
    <property type="protein sequence ID" value="OLN85831.1"/>
    <property type="molecule type" value="Genomic_DNA"/>
</dbReference>
<reference evidence="1 2" key="1">
    <citation type="submission" date="2016-11" db="EMBL/GenBank/DDBJ databases">
        <title>Draft Genome Assembly of Colletotrichum chlorophyti a pathogen of herbaceous plants.</title>
        <authorList>
            <person name="Gan P."/>
            <person name="Narusaka M."/>
            <person name="Tsushima A."/>
            <person name="Narusaka Y."/>
            <person name="Takano Y."/>
            <person name="Shirasu K."/>
        </authorList>
    </citation>
    <scope>NUCLEOTIDE SEQUENCE [LARGE SCALE GENOMIC DNA]</scope>
    <source>
        <strain evidence="1 2">NTL11</strain>
    </source>
</reference>
<proteinExistence type="predicted"/>
<dbReference type="STRING" id="708187.A0A1Q8RNG2"/>
<dbReference type="Proteomes" id="UP000186583">
    <property type="component" value="Unassembled WGS sequence"/>
</dbReference>
<evidence type="ECO:0000313" key="2">
    <source>
        <dbReference type="Proteomes" id="UP000186583"/>
    </source>
</evidence>